<dbReference type="GO" id="GO:0000155">
    <property type="term" value="F:phosphorelay sensor kinase activity"/>
    <property type="evidence" value="ECO:0007669"/>
    <property type="project" value="InterPro"/>
</dbReference>
<feature type="coiled-coil region" evidence="9">
    <location>
        <begin position="361"/>
        <end position="388"/>
    </location>
</feature>
<comment type="caution">
    <text evidence="13">The sequence shown here is derived from an EMBL/GenBank/DDBJ whole genome shotgun (WGS) entry which is preliminary data.</text>
</comment>
<evidence type="ECO:0000256" key="7">
    <source>
        <dbReference type="ARBA" id="ARBA00022989"/>
    </source>
</evidence>
<keyword evidence="6" id="KW-0418">Kinase</keyword>
<dbReference type="InterPro" id="IPR033479">
    <property type="entry name" value="dCache_1"/>
</dbReference>
<dbReference type="Pfam" id="PF02743">
    <property type="entry name" value="dCache_1"/>
    <property type="match status" value="1"/>
</dbReference>
<feature type="domain" description="HAMP" evidence="12">
    <location>
        <begin position="321"/>
        <end position="373"/>
    </location>
</feature>
<keyword evidence="2" id="KW-1003">Cell membrane</keyword>
<organism evidence="13 14">
    <name type="scientific">Paenibacillus sambharensis</name>
    <dbReference type="NCBI Taxonomy" id="1803190"/>
    <lineage>
        <taxon>Bacteria</taxon>
        <taxon>Bacillati</taxon>
        <taxon>Bacillota</taxon>
        <taxon>Bacilli</taxon>
        <taxon>Bacillales</taxon>
        <taxon>Paenibacillaceae</taxon>
        <taxon>Paenibacillus</taxon>
    </lineage>
</organism>
<evidence type="ECO:0000256" key="8">
    <source>
        <dbReference type="ARBA" id="ARBA00023136"/>
    </source>
</evidence>
<reference evidence="13 14" key="1">
    <citation type="submission" date="2018-06" db="EMBL/GenBank/DDBJ databases">
        <title>Paenibacillus imtechensis sp. nov.</title>
        <authorList>
            <person name="Pinnaka A.K."/>
            <person name="Singh H."/>
            <person name="Kaur M."/>
        </authorList>
    </citation>
    <scope>NUCLEOTIDE SEQUENCE [LARGE SCALE GENOMIC DNA]</scope>
    <source>
        <strain evidence="13 14">SMB1</strain>
    </source>
</reference>
<dbReference type="InterPro" id="IPR050640">
    <property type="entry name" value="Bact_2-comp_sensor_kinase"/>
</dbReference>
<feature type="region of interest" description="Disordered" evidence="10">
    <location>
        <begin position="547"/>
        <end position="571"/>
    </location>
</feature>
<dbReference type="PANTHER" id="PTHR34220:SF7">
    <property type="entry name" value="SENSOR HISTIDINE KINASE YPDA"/>
    <property type="match status" value="1"/>
</dbReference>
<evidence type="ECO:0000256" key="5">
    <source>
        <dbReference type="ARBA" id="ARBA00022692"/>
    </source>
</evidence>
<gene>
    <name evidence="13" type="ORF">DNH61_10185</name>
</gene>
<dbReference type="Pfam" id="PF02518">
    <property type="entry name" value="HATPase_c"/>
    <property type="match status" value="1"/>
</dbReference>
<dbReference type="Gene3D" id="3.30.565.10">
    <property type="entry name" value="Histidine kinase-like ATPase, C-terminal domain"/>
    <property type="match status" value="1"/>
</dbReference>
<name>A0A2W1LAA1_9BACL</name>
<dbReference type="SMART" id="SM00387">
    <property type="entry name" value="HATPase_c"/>
    <property type="match status" value="1"/>
</dbReference>
<dbReference type="InterPro" id="IPR003660">
    <property type="entry name" value="HAMP_dom"/>
</dbReference>
<proteinExistence type="predicted"/>
<keyword evidence="8 11" id="KW-0472">Membrane</keyword>
<keyword evidence="14" id="KW-1185">Reference proteome</keyword>
<dbReference type="Pfam" id="PF00672">
    <property type="entry name" value="HAMP"/>
    <property type="match status" value="1"/>
</dbReference>
<dbReference type="CDD" id="cd06225">
    <property type="entry name" value="HAMP"/>
    <property type="match status" value="1"/>
</dbReference>
<dbReference type="Gene3D" id="3.30.450.20">
    <property type="entry name" value="PAS domain"/>
    <property type="match status" value="2"/>
</dbReference>
<evidence type="ECO:0000259" key="12">
    <source>
        <dbReference type="PROSITE" id="PS50885"/>
    </source>
</evidence>
<dbReference type="EMBL" id="QKRB01000043">
    <property type="protein sequence ID" value="PZD95813.1"/>
    <property type="molecule type" value="Genomic_DNA"/>
</dbReference>
<dbReference type="InterPro" id="IPR036890">
    <property type="entry name" value="HATPase_C_sf"/>
</dbReference>
<dbReference type="AlphaFoldDB" id="A0A2W1LAA1"/>
<evidence type="ECO:0000256" key="2">
    <source>
        <dbReference type="ARBA" id="ARBA00022475"/>
    </source>
</evidence>
<accession>A0A2W1LAA1</accession>
<dbReference type="GO" id="GO:0005886">
    <property type="term" value="C:plasma membrane"/>
    <property type="evidence" value="ECO:0007669"/>
    <property type="project" value="UniProtKB-SubCell"/>
</dbReference>
<comment type="subcellular location">
    <subcellularLocation>
        <location evidence="1">Cell membrane</location>
        <topology evidence="1">Multi-pass membrane protein</topology>
    </subcellularLocation>
</comment>
<evidence type="ECO:0000256" key="10">
    <source>
        <dbReference type="SAM" id="MobiDB-lite"/>
    </source>
</evidence>
<keyword evidence="4" id="KW-0808">Transferase</keyword>
<evidence type="ECO:0000256" key="1">
    <source>
        <dbReference type="ARBA" id="ARBA00004651"/>
    </source>
</evidence>
<evidence type="ECO:0000256" key="9">
    <source>
        <dbReference type="SAM" id="Coils"/>
    </source>
</evidence>
<keyword evidence="7 11" id="KW-1133">Transmembrane helix</keyword>
<feature type="transmembrane region" description="Helical" evidence="11">
    <location>
        <begin position="301"/>
        <end position="319"/>
    </location>
</feature>
<dbReference type="PROSITE" id="PS50885">
    <property type="entry name" value="HAMP"/>
    <property type="match status" value="1"/>
</dbReference>
<dbReference type="SMART" id="SM00304">
    <property type="entry name" value="HAMP"/>
    <property type="match status" value="1"/>
</dbReference>
<dbReference type="SUPFAM" id="SSF158472">
    <property type="entry name" value="HAMP domain-like"/>
    <property type="match status" value="1"/>
</dbReference>
<dbReference type="Pfam" id="PF06580">
    <property type="entry name" value="His_kinase"/>
    <property type="match status" value="1"/>
</dbReference>
<dbReference type="InterPro" id="IPR003594">
    <property type="entry name" value="HATPase_dom"/>
</dbReference>
<evidence type="ECO:0000256" key="4">
    <source>
        <dbReference type="ARBA" id="ARBA00022679"/>
    </source>
</evidence>
<evidence type="ECO:0000313" key="13">
    <source>
        <dbReference type="EMBL" id="PZD95813.1"/>
    </source>
</evidence>
<evidence type="ECO:0000313" key="14">
    <source>
        <dbReference type="Proteomes" id="UP000249522"/>
    </source>
</evidence>
<feature type="compositionally biased region" description="Gly residues" evidence="10">
    <location>
        <begin position="552"/>
        <end position="571"/>
    </location>
</feature>
<dbReference type="CDD" id="cd12912">
    <property type="entry name" value="PDC2_MCP_like"/>
    <property type="match status" value="1"/>
</dbReference>
<dbReference type="PANTHER" id="PTHR34220">
    <property type="entry name" value="SENSOR HISTIDINE KINASE YPDA"/>
    <property type="match status" value="1"/>
</dbReference>
<dbReference type="InterPro" id="IPR010559">
    <property type="entry name" value="Sig_transdc_His_kin_internal"/>
</dbReference>
<evidence type="ECO:0000256" key="6">
    <source>
        <dbReference type="ARBA" id="ARBA00022777"/>
    </source>
</evidence>
<keyword evidence="3" id="KW-0597">Phosphoprotein</keyword>
<keyword evidence="9" id="KW-0175">Coiled coil</keyword>
<evidence type="ECO:0000256" key="11">
    <source>
        <dbReference type="SAM" id="Phobius"/>
    </source>
</evidence>
<dbReference type="CDD" id="cd12914">
    <property type="entry name" value="PDC1_DGC_like"/>
    <property type="match status" value="1"/>
</dbReference>
<dbReference type="Proteomes" id="UP000249522">
    <property type="component" value="Unassembled WGS sequence"/>
</dbReference>
<dbReference type="SUPFAM" id="SSF55874">
    <property type="entry name" value="ATPase domain of HSP90 chaperone/DNA topoisomerase II/histidine kinase"/>
    <property type="match status" value="1"/>
</dbReference>
<protein>
    <submittedName>
        <fullName evidence="13">Peptidase C56</fullName>
    </submittedName>
</protein>
<sequence>MKPLRWFQFKSIHTSIAIAFSLLIICTTLVLSYNTYRVSSGAVTDNSLQYTAQLVEQVSMNINTYIANMQSISELAARQEPLRRLSMLEEAGGGGAARLKEETERLFQSIVSSRSDIAAIMFVGSSGIVASSREDAVPKSYKELSGQDWYRQAIEADGETVISSSRVQHLFEQEYRWVVSLSRALPGTEKGMPGGVLLVDLNFSVINDLCSRIHMGSRGYVFLLDPEGSLVYHPQQQLVYSGLKSEAVDAILASDDRTFEFEAGGVRKIYTVHSSGYGWKTVGVNDPDELGGSKGYMQRAAALWGILCLAVALAISVILSRRLMKPVKALNSNMKLVEKGHFDTRTDFDSPNEFGRLARTFNLMTAKIKELMEQVVQEQEDKRVSELKALQAQIHPHFLYNTLDSIIWMAETGKMNEVVRMTSALSKLLRTSISKGEERVPIRRELAHIEHYLTIQSIRYRDKFTYEVDVDPDILDCLILKIVLQPLVENAIYHGIKNMADPGHIRISGCAAGEDIVLIVEDNGTGTDADQLNRMLAQAEEAASRTAAAPAGVGGQGQGGGSTASKGGSGGVGLHNVNHRLRLNYGEGYGLRFESEWEEGTTVYVRIPRVPRQEE</sequence>
<dbReference type="OrthoDB" id="9776552at2"/>
<evidence type="ECO:0000256" key="3">
    <source>
        <dbReference type="ARBA" id="ARBA00022553"/>
    </source>
</evidence>
<dbReference type="Gene3D" id="6.10.340.10">
    <property type="match status" value="1"/>
</dbReference>
<keyword evidence="5 11" id="KW-0812">Transmembrane</keyword>
<dbReference type="RefSeq" id="WP_111146558.1">
    <property type="nucleotide sequence ID" value="NZ_QKRB01000043.1"/>
</dbReference>